<proteinExistence type="predicted"/>
<evidence type="ECO:0000313" key="2">
    <source>
        <dbReference type="Proteomes" id="UP000748752"/>
    </source>
</evidence>
<sequence length="61" mass="6971">MEVRVETICERGCRRVWDAIGTLEQGRDLPETADLSSAERAWVLTELKTVMAVYGERCRVD</sequence>
<evidence type="ECO:0000313" key="1">
    <source>
        <dbReference type="EMBL" id="MBK1631409.1"/>
    </source>
</evidence>
<protein>
    <submittedName>
        <fullName evidence="1">Uncharacterized protein</fullName>
    </submittedName>
</protein>
<comment type="caution">
    <text evidence="1">The sequence shown here is derived from an EMBL/GenBank/DDBJ whole genome shotgun (WGS) entry which is preliminary data.</text>
</comment>
<gene>
    <name evidence="1" type="ORF">CKO31_11780</name>
</gene>
<reference evidence="1 2" key="1">
    <citation type="journal article" date="2020" name="Microorganisms">
        <title>Osmotic Adaptation and Compatible Solute Biosynthesis of Phototrophic Bacteria as Revealed from Genome Analyses.</title>
        <authorList>
            <person name="Imhoff J.F."/>
            <person name="Rahn T."/>
            <person name="Kunzel S."/>
            <person name="Keller A."/>
            <person name="Neulinger S.C."/>
        </authorList>
    </citation>
    <scope>NUCLEOTIDE SEQUENCE [LARGE SCALE GENOMIC DNA]</scope>
    <source>
        <strain evidence="1 2">DSM 6210</strain>
    </source>
</reference>
<keyword evidence="2" id="KW-1185">Reference proteome</keyword>
<organism evidence="1 2">
    <name type="scientific">Thiohalocapsa halophila</name>
    <dbReference type="NCBI Taxonomy" id="69359"/>
    <lineage>
        <taxon>Bacteria</taxon>
        <taxon>Pseudomonadati</taxon>
        <taxon>Pseudomonadota</taxon>
        <taxon>Gammaproteobacteria</taxon>
        <taxon>Chromatiales</taxon>
        <taxon>Chromatiaceae</taxon>
        <taxon>Thiohalocapsa</taxon>
    </lineage>
</organism>
<dbReference type="Proteomes" id="UP000748752">
    <property type="component" value="Unassembled WGS sequence"/>
</dbReference>
<accession>A0ABS1CHQ1</accession>
<name>A0ABS1CHQ1_9GAMM</name>
<dbReference type="EMBL" id="NRRV01000025">
    <property type="protein sequence ID" value="MBK1631409.1"/>
    <property type="molecule type" value="Genomic_DNA"/>
</dbReference>